<dbReference type="SUPFAM" id="SSF109755">
    <property type="entry name" value="PhoU-like"/>
    <property type="match status" value="1"/>
</dbReference>
<evidence type="ECO:0000256" key="5">
    <source>
        <dbReference type="ARBA" id="ARBA00022490"/>
    </source>
</evidence>
<dbReference type="InterPro" id="IPR038078">
    <property type="entry name" value="PhoU-like_sf"/>
</dbReference>
<feature type="domain" description="PhoU" evidence="8">
    <location>
        <begin position="17"/>
        <end position="104"/>
    </location>
</feature>
<evidence type="ECO:0000313" key="10">
    <source>
        <dbReference type="Proteomes" id="UP000473699"/>
    </source>
</evidence>
<gene>
    <name evidence="9" type="primary">phoU</name>
    <name evidence="9" type="ORF">FYJ74_08820</name>
</gene>
<comment type="subunit">
    <text evidence="3 7">Homodimer.</text>
</comment>
<evidence type="ECO:0000256" key="4">
    <source>
        <dbReference type="ARBA" id="ARBA00022448"/>
    </source>
</evidence>
<comment type="similarity">
    <text evidence="2 7">Belongs to the PhoU family.</text>
</comment>
<dbReference type="RefSeq" id="WP_154529216.1">
    <property type="nucleotide sequence ID" value="NZ_VUNH01000009.1"/>
</dbReference>
<sequence>MRSRFDKQLNQLNNNLLAMGALAEQAIASAAQALSEQDEDAAGRAIELEREIDSQERAVESLCLKLLLEQQPVAGDLRLISAALKMITDLERIGDQAADIAEIILRLRGQAYIKPLIHLPRMAARAIEMVTGSIDAFVRKDLEKAKSVFELDDLVDELFRIVKNELVELIHKDASCSEQAVDLLMIAKYFERIGDHAQNIAEWVEFSLTGVHKNGEKE</sequence>
<dbReference type="PANTHER" id="PTHR42930:SF3">
    <property type="entry name" value="PHOSPHATE-SPECIFIC TRANSPORT SYSTEM ACCESSORY PROTEIN PHOU"/>
    <property type="match status" value="1"/>
</dbReference>
<dbReference type="GO" id="GO:0006817">
    <property type="term" value="P:phosphate ion transport"/>
    <property type="evidence" value="ECO:0007669"/>
    <property type="project" value="UniProtKB-KW"/>
</dbReference>
<dbReference type="Pfam" id="PF01895">
    <property type="entry name" value="PhoU"/>
    <property type="match status" value="2"/>
</dbReference>
<name>A0A6L5YCY6_9BACT</name>
<evidence type="ECO:0000313" key="9">
    <source>
        <dbReference type="EMBL" id="MST56131.1"/>
    </source>
</evidence>
<proteinExistence type="inferred from homology"/>
<evidence type="ECO:0000256" key="3">
    <source>
        <dbReference type="ARBA" id="ARBA00011738"/>
    </source>
</evidence>
<keyword evidence="4 7" id="KW-0813">Transport</keyword>
<keyword evidence="10" id="KW-1185">Reference proteome</keyword>
<evidence type="ECO:0000259" key="8">
    <source>
        <dbReference type="Pfam" id="PF01895"/>
    </source>
</evidence>
<feature type="domain" description="PhoU" evidence="8">
    <location>
        <begin position="120"/>
        <end position="204"/>
    </location>
</feature>
<comment type="caution">
    <text evidence="9">The sequence shown here is derived from an EMBL/GenBank/DDBJ whole genome shotgun (WGS) entry which is preliminary data.</text>
</comment>
<evidence type="ECO:0000256" key="6">
    <source>
        <dbReference type="ARBA" id="ARBA00022592"/>
    </source>
</evidence>
<organism evidence="9 10">
    <name type="scientific">Pyramidobacter porci</name>
    <dbReference type="NCBI Taxonomy" id="2605789"/>
    <lineage>
        <taxon>Bacteria</taxon>
        <taxon>Thermotogati</taxon>
        <taxon>Synergistota</taxon>
        <taxon>Synergistia</taxon>
        <taxon>Synergistales</taxon>
        <taxon>Dethiosulfovibrionaceae</taxon>
        <taxon>Pyramidobacter</taxon>
    </lineage>
</organism>
<comment type="function">
    <text evidence="7">Plays a role in the regulation of phosphate uptake.</text>
</comment>
<comment type="subcellular location">
    <subcellularLocation>
        <location evidence="1 7">Cytoplasm</location>
    </subcellularLocation>
</comment>
<dbReference type="Proteomes" id="UP000473699">
    <property type="component" value="Unassembled WGS sequence"/>
</dbReference>
<dbReference type="GO" id="GO:0030643">
    <property type="term" value="P:intracellular phosphate ion homeostasis"/>
    <property type="evidence" value="ECO:0007669"/>
    <property type="project" value="InterPro"/>
</dbReference>
<dbReference type="EMBL" id="VUNH01000009">
    <property type="protein sequence ID" value="MST56131.1"/>
    <property type="molecule type" value="Genomic_DNA"/>
</dbReference>
<keyword evidence="6 7" id="KW-0592">Phosphate transport</keyword>
<dbReference type="GO" id="GO:0005737">
    <property type="term" value="C:cytoplasm"/>
    <property type="evidence" value="ECO:0007669"/>
    <property type="project" value="UniProtKB-SubCell"/>
</dbReference>
<evidence type="ECO:0000256" key="7">
    <source>
        <dbReference type="PIRNR" id="PIRNR003107"/>
    </source>
</evidence>
<dbReference type="AlphaFoldDB" id="A0A6L5YCY6"/>
<dbReference type="PANTHER" id="PTHR42930">
    <property type="entry name" value="PHOSPHATE-SPECIFIC TRANSPORT SYSTEM ACCESSORY PROTEIN PHOU"/>
    <property type="match status" value="1"/>
</dbReference>
<keyword evidence="5 7" id="KW-0963">Cytoplasm</keyword>
<evidence type="ECO:0000256" key="1">
    <source>
        <dbReference type="ARBA" id="ARBA00004496"/>
    </source>
</evidence>
<dbReference type="Gene3D" id="1.20.58.220">
    <property type="entry name" value="Phosphate transport system protein phou homolog 2, domain 2"/>
    <property type="match status" value="1"/>
</dbReference>
<dbReference type="FunFam" id="1.20.58.220:FF:000004">
    <property type="entry name" value="Phosphate-specific transport system accessory protein PhoU"/>
    <property type="match status" value="1"/>
</dbReference>
<accession>A0A6L5YCY6</accession>
<dbReference type="InterPro" id="IPR026022">
    <property type="entry name" value="PhoU_dom"/>
</dbReference>
<dbReference type="NCBIfam" id="TIGR02135">
    <property type="entry name" value="phoU_full"/>
    <property type="match status" value="1"/>
</dbReference>
<reference evidence="9 10" key="1">
    <citation type="submission" date="2019-08" db="EMBL/GenBank/DDBJ databases">
        <title>In-depth cultivation of the pig gut microbiome towards novel bacterial diversity and tailored functional studies.</title>
        <authorList>
            <person name="Wylensek D."/>
            <person name="Hitch T.C.A."/>
            <person name="Clavel T."/>
        </authorList>
    </citation>
    <scope>NUCLEOTIDE SEQUENCE [LARGE SCALE GENOMIC DNA]</scope>
    <source>
        <strain evidence="9 10">SM-530-WT-4B</strain>
    </source>
</reference>
<dbReference type="PIRSF" id="PIRSF003107">
    <property type="entry name" value="PhoU"/>
    <property type="match status" value="1"/>
</dbReference>
<evidence type="ECO:0000256" key="2">
    <source>
        <dbReference type="ARBA" id="ARBA00008107"/>
    </source>
</evidence>
<dbReference type="GO" id="GO:0045936">
    <property type="term" value="P:negative regulation of phosphate metabolic process"/>
    <property type="evidence" value="ECO:0007669"/>
    <property type="project" value="InterPro"/>
</dbReference>
<dbReference type="InterPro" id="IPR028366">
    <property type="entry name" value="PhoU"/>
</dbReference>
<protein>
    <recommendedName>
        <fullName evidence="7">Phosphate-specific transport system accessory protein PhoU</fullName>
    </recommendedName>
</protein>